<dbReference type="SUPFAM" id="SSF53335">
    <property type="entry name" value="S-adenosyl-L-methionine-dependent methyltransferases"/>
    <property type="match status" value="1"/>
</dbReference>
<dbReference type="EMBL" id="MORL01000021">
    <property type="protein sequence ID" value="OIN56551.1"/>
    <property type="molecule type" value="Genomic_DNA"/>
</dbReference>
<dbReference type="AlphaFoldDB" id="A0A1S2VCT8"/>
<dbReference type="CDD" id="cd02440">
    <property type="entry name" value="AdoMet_MTases"/>
    <property type="match status" value="1"/>
</dbReference>
<proteinExistence type="predicted"/>
<dbReference type="OrthoDB" id="9804312at2"/>
<reference evidence="5 6" key="1">
    <citation type="submission" date="2016-10" db="EMBL/GenBank/DDBJ databases">
        <title>Arsenicibacter rosenii gen. nov., sp. nov., an efficient arsenic-methylating bacterium isolated from an arsenic-contaminated paddy soil.</title>
        <authorList>
            <person name="Huang K."/>
        </authorList>
    </citation>
    <scope>NUCLEOTIDE SEQUENCE [LARGE SCALE GENOMIC DNA]</scope>
    <source>
        <strain evidence="5 6">SM-1</strain>
    </source>
</reference>
<keyword evidence="1 5" id="KW-0489">Methyltransferase</keyword>
<evidence type="ECO:0000313" key="5">
    <source>
        <dbReference type="EMBL" id="OIN56551.1"/>
    </source>
</evidence>
<dbReference type="GO" id="GO:0032259">
    <property type="term" value="P:methylation"/>
    <property type="evidence" value="ECO:0007669"/>
    <property type="project" value="UniProtKB-KW"/>
</dbReference>
<comment type="caution">
    <text evidence="5">The sequence shown here is derived from an EMBL/GenBank/DDBJ whole genome shotgun (WGS) entry which is preliminary data.</text>
</comment>
<protein>
    <submittedName>
        <fullName evidence="5">SAM-dependent methyltransferase</fullName>
    </submittedName>
</protein>
<accession>A0A1S2VCT8</accession>
<gene>
    <name evidence="5" type="ORF">BLX24_24080</name>
</gene>
<evidence type="ECO:0000313" key="6">
    <source>
        <dbReference type="Proteomes" id="UP000181790"/>
    </source>
</evidence>
<evidence type="ECO:0000256" key="2">
    <source>
        <dbReference type="ARBA" id="ARBA00022679"/>
    </source>
</evidence>
<name>A0A1S2VCT8_9BACT</name>
<dbReference type="Proteomes" id="UP000181790">
    <property type="component" value="Unassembled WGS sequence"/>
</dbReference>
<dbReference type="PANTHER" id="PTHR43464:SF19">
    <property type="entry name" value="UBIQUINONE BIOSYNTHESIS O-METHYLTRANSFERASE, MITOCHONDRIAL"/>
    <property type="match status" value="1"/>
</dbReference>
<evidence type="ECO:0000259" key="4">
    <source>
        <dbReference type="Pfam" id="PF08242"/>
    </source>
</evidence>
<dbReference type="InterPro" id="IPR013217">
    <property type="entry name" value="Methyltransf_12"/>
</dbReference>
<organism evidence="5 6">
    <name type="scientific">Arsenicibacter rosenii</name>
    <dbReference type="NCBI Taxonomy" id="1750698"/>
    <lineage>
        <taxon>Bacteria</taxon>
        <taxon>Pseudomonadati</taxon>
        <taxon>Bacteroidota</taxon>
        <taxon>Cytophagia</taxon>
        <taxon>Cytophagales</taxon>
        <taxon>Spirosomataceae</taxon>
        <taxon>Arsenicibacter</taxon>
    </lineage>
</organism>
<dbReference type="PANTHER" id="PTHR43464">
    <property type="entry name" value="METHYLTRANSFERASE"/>
    <property type="match status" value="1"/>
</dbReference>
<dbReference type="InterPro" id="IPR029063">
    <property type="entry name" value="SAM-dependent_MTases_sf"/>
</dbReference>
<keyword evidence="3" id="KW-0949">S-adenosyl-L-methionine</keyword>
<feature type="domain" description="Methyltransferase type 12" evidence="4">
    <location>
        <begin position="46"/>
        <end position="140"/>
    </location>
</feature>
<dbReference type="Gene3D" id="3.40.50.150">
    <property type="entry name" value="Vaccinia Virus protein VP39"/>
    <property type="match status" value="1"/>
</dbReference>
<keyword evidence="6" id="KW-1185">Reference proteome</keyword>
<sequence length="257" mass="29612">MIGRSEEYEKMFRLEEQLWWYRILHESVLKAIQKRFGNRRDIRIFDAGCGTGGLLHFLKRHGYAQIQGVDGSADGVAFCRERTLHVDLLDLTRLEAYQPDTTIGQFDVVVCDDVFCYFDDQQLTKLILELGKRLKPDGLLISNNNAFNVFWGSHDLAVGSKRRFVRQDFARLLPGTAMQIQFSTYWSLFLSPLILAVRQLQALKLRLGARPEEQGSDVYMPGEWINKVLYGLVRFERTVLPRTPFGSSLFLVLTKTN</sequence>
<dbReference type="GO" id="GO:0008168">
    <property type="term" value="F:methyltransferase activity"/>
    <property type="evidence" value="ECO:0007669"/>
    <property type="project" value="UniProtKB-KW"/>
</dbReference>
<keyword evidence="2 5" id="KW-0808">Transferase</keyword>
<dbReference type="Pfam" id="PF08242">
    <property type="entry name" value="Methyltransf_12"/>
    <property type="match status" value="1"/>
</dbReference>
<evidence type="ECO:0000256" key="3">
    <source>
        <dbReference type="ARBA" id="ARBA00022691"/>
    </source>
</evidence>
<evidence type="ECO:0000256" key="1">
    <source>
        <dbReference type="ARBA" id="ARBA00022603"/>
    </source>
</evidence>